<dbReference type="GO" id="GO:0003676">
    <property type="term" value="F:nucleic acid binding"/>
    <property type="evidence" value="ECO:0007669"/>
    <property type="project" value="InterPro"/>
</dbReference>
<dbReference type="GO" id="GO:0003724">
    <property type="term" value="F:RNA helicase activity"/>
    <property type="evidence" value="ECO:0007669"/>
    <property type="project" value="TreeGrafter"/>
</dbReference>
<dbReference type="Pfam" id="PF00271">
    <property type="entry name" value="Helicase_C"/>
    <property type="match status" value="1"/>
</dbReference>
<evidence type="ECO:0000256" key="2">
    <source>
        <dbReference type="ARBA" id="ARBA00022801"/>
    </source>
</evidence>
<protein>
    <recommendedName>
        <fullName evidence="10">RNA helicase</fullName>
    </recommendedName>
</protein>
<dbReference type="InterPro" id="IPR011545">
    <property type="entry name" value="DEAD/DEAH_box_helicase_dom"/>
</dbReference>
<dbReference type="EnsemblPlants" id="OGLUM02G37040.2">
    <property type="protein sequence ID" value="OGLUM02G37040.2"/>
    <property type="gene ID" value="OGLUM02G37040"/>
</dbReference>
<keyword evidence="3" id="KW-0347">Helicase</keyword>
<dbReference type="SMART" id="SM00490">
    <property type="entry name" value="HELICc"/>
    <property type="match status" value="1"/>
</dbReference>
<dbReference type="CDD" id="cd17956">
    <property type="entry name" value="DEADc_DDX51"/>
    <property type="match status" value="1"/>
</dbReference>
<feature type="domain" description="Helicase ATP-binding" evidence="6">
    <location>
        <begin position="68"/>
        <end position="251"/>
    </location>
</feature>
<dbReference type="Proteomes" id="UP000026961">
    <property type="component" value="Chromosome 2"/>
</dbReference>
<dbReference type="PANTHER" id="PTHR47959:SF1">
    <property type="entry name" value="ATP-DEPENDENT RNA HELICASE DBPA"/>
    <property type="match status" value="1"/>
</dbReference>
<dbReference type="GO" id="GO:0005829">
    <property type="term" value="C:cytosol"/>
    <property type="evidence" value="ECO:0007669"/>
    <property type="project" value="TreeGrafter"/>
</dbReference>
<evidence type="ECO:0000256" key="5">
    <source>
        <dbReference type="SAM" id="MobiDB-lite"/>
    </source>
</evidence>
<evidence type="ECO:0000313" key="8">
    <source>
        <dbReference type="EnsemblPlants" id="OGLUM02G37040.2"/>
    </source>
</evidence>
<evidence type="ECO:0000313" key="9">
    <source>
        <dbReference type="Proteomes" id="UP000026961"/>
    </source>
</evidence>
<dbReference type="SUPFAM" id="SSF52540">
    <property type="entry name" value="P-loop containing nucleoside triphosphate hydrolases"/>
    <property type="match status" value="2"/>
</dbReference>
<evidence type="ECO:0000259" key="7">
    <source>
        <dbReference type="PROSITE" id="PS51194"/>
    </source>
</evidence>
<organism evidence="8">
    <name type="scientific">Oryza glumipatula</name>
    <dbReference type="NCBI Taxonomy" id="40148"/>
    <lineage>
        <taxon>Eukaryota</taxon>
        <taxon>Viridiplantae</taxon>
        <taxon>Streptophyta</taxon>
        <taxon>Embryophyta</taxon>
        <taxon>Tracheophyta</taxon>
        <taxon>Spermatophyta</taxon>
        <taxon>Magnoliopsida</taxon>
        <taxon>Liliopsida</taxon>
        <taxon>Poales</taxon>
        <taxon>Poaceae</taxon>
        <taxon>BOP clade</taxon>
        <taxon>Oryzoideae</taxon>
        <taxon>Oryzeae</taxon>
        <taxon>Oryzinae</taxon>
        <taxon>Oryza</taxon>
    </lineage>
</organism>
<dbReference type="InterPro" id="IPR014001">
    <property type="entry name" value="Helicase_ATP-bd"/>
</dbReference>
<dbReference type="Gene3D" id="3.40.50.300">
    <property type="entry name" value="P-loop containing nucleotide triphosphate hydrolases"/>
    <property type="match status" value="2"/>
</dbReference>
<dbReference type="InterPro" id="IPR027417">
    <property type="entry name" value="P-loop_NTPase"/>
</dbReference>
<accession>A0A0D9YZM4</accession>
<feature type="region of interest" description="Disordered" evidence="5">
    <location>
        <begin position="399"/>
        <end position="433"/>
    </location>
</feature>
<evidence type="ECO:0000256" key="4">
    <source>
        <dbReference type="ARBA" id="ARBA00022840"/>
    </source>
</evidence>
<dbReference type="Pfam" id="PF00270">
    <property type="entry name" value="DEAD"/>
    <property type="match status" value="1"/>
</dbReference>
<dbReference type="GO" id="GO:0016787">
    <property type="term" value="F:hydrolase activity"/>
    <property type="evidence" value="ECO:0007669"/>
    <property type="project" value="UniProtKB-KW"/>
</dbReference>
<dbReference type="PROSITE" id="PS51194">
    <property type="entry name" value="HELICASE_CTER"/>
    <property type="match status" value="1"/>
</dbReference>
<dbReference type="InterPro" id="IPR001650">
    <property type="entry name" value="Helicase_C-like"/>
</dbReference>
<feature type="domain" description="Helicase C-terminal" evidence="7">
    <location>
        <begin position="232"/>
        <end position="384"/>
    </location>
</feature>
<feature type="compositionally biased region" description="Basic and acidic residues" evidence="5">
    <location>
        <begin position="399"/>
        <end position="411"/>
    </location>
</feature>
<name>A0A0D9YZM4_9ORYZ</name>
<dbReference type="InterPro" id="IPR050079">
    <property type="entry name" value="DEAD_box_RNA_helicase"/>
</dbReference>
<evidence type="ECO:0000256" key="1">
    <source>
        <dbReference type="ARBA" id="ARBA00022741"/>
    </source>
</evidence>
<dbReference type="Gramene" id="OGLUM02G37040.2">
    <property type="protein sequence ID" value="OGLUM02G37040.2"/>
    <property type="gene ID" value="OGLUM02G37040"/>
</dbReference>
<keyword evidence="2" id="KW-0378">Hydrolase</keyword>
<evidence type="ECO:0008006" key="10">
    <source>
        <dbReference type="Google" id="ProtNLM"/>
    </source>
</evidence>
<feature type="compositionally biased region" description="Polar residues" evidence="5">
    <location>
        <begin position="423"/>
        <end position="433"/>
    </location>
</feature>
<proteinExistence type="predicted"/>
<keyword evidence="1" id="KW-0547">Nucleotide-binding</keyword>
<dbReference type="GO" id="GO:0005524">
    <property type="term" value="F:ATP binding"/>
    <property type="evidence" value="ECO:0007669"/>
    <property type="project" value="UniProtKB-KW"/>
</dbReference>
<dbReference type="AlphaFoldDB" id="A0A0D9YZM4"/>
<dbReference type="PANTHER" id="PTHR47959">
    <property type="entry name" value="ATP-DEPENDENT RNA HELICASE RHLE-RELATED"/>
    <property type="match status" value="1"/>
</dbReference>
<dbReference type="PROSITE" id="PS51192">
    <property type="entry name" value="HELICASE_ATP_BIND_1"/>
    <property type="match status" value="1"/>
</dbReference>
<dbReference type="CDD" id="cd18787">
    <property type="entry name" value="SF2_C_DEAD"/>
    <property type="match status" value="1"/>
</dbReference>
<reference evidence="8" key="2">
    <citation type="submission" date="2018-05" db="EMBL/GenBank/DDBJ databases">
        <title>OgluRS3 (Oryza glumaepatula Reference Sequence Version 3).</title>
        <authorList>
            <person name="Zhang J."/>
            <person name="Kudrna D."/>
            <person name="Lee S."/>
            <person name="Talag J."/>
            <person name="Welchert J."/>
            <person name="Wing R.A."/>
        </authorList>
    </citation>
    <scope>NUCLEOTIDE SEQUENCE [LARGE SCALE GENOMIC DNA]</scope>
</reference>
<keyword evidence="9" id="KW-1185">Reference proteome</keyword>
<dbReference type="SMART" id="SM00487">
    <property type="entry name" value="DEXDc"/>
    <property type="match status" value="1"/>
</dbReference>
<evidence type="ECO:0000256" key="3">
    <source>
        <dbReference type="ARBA" id="ARBA00022806"/>
    </source>
</evidence>
<evidence type="ECO:0000259" key="6">
    <source>
        <dbReference type="PROSITE" id="PS51192"/>
    </source>
</evidence>
<keyword evidence="4" id="KW-0067">ATP-binding</keyword>
<reference evidence="8" key="1">
    <citation type="submission" date="2015-04" db="UniProtKB">
        <authorList>
            <consortium name="EnsemblPlants"/>
        </authorList>
    </citation>
    <scope>IDENTIFICATION</scope>
</reference>
<sequence>MATKEEEGGPSSRVPHLPWMRNPVDIDSFSGCPVAHLPRLDPRLVKPLQRMGIESFFPVQVAAWLETIGPGAFERDICINSPTGSGKTLAYALPIVQMLATRKVRCLRALVVLPTRDLALQVKEVFDAIAPVVGLSVGSAVGQSSIADEVSNLIEKSKQGLFPSLDEEYIQMEPQTKVDILVATPGRLMDHISMTKGFSLEHLQYLVVDETDRMLREAYQSWLPTVIQLTRSSDQNHSWSDMNGETLLHPLTTIRRSHRLSTLLEFFEDLPFKFSEYSRLQRESTRRKTLDAFKEGKIDVLIGTDRMARGIHIDGLRYVINYDMPPYVKTYIHRAGRTARAGESGSCFTFLRKHEVKAFDKMLKKADNSSCSLHSLPEESVETLRPVFSSALKKLEESLESEATKKSKSGDKAPNASKRKRTINTCAASSVSH</sequence>